<keyword evidence="4" id="KW-0106">Calcium</keyword>
<evidence type="ECO:0000256" key="3">
    <source>
        <dbReference type="ARBA" id="ARBA00022729"/>
    </source>
</evidence>
<dbReference type="GO" id="GO:0005509">
    <property type="term" value="F:calcium ion binding"/>
    <property type="evidence" value="ECO:0007669"/>
    <property type="project" value="InterPro"/>
</dbReference>
<gene>
    <name evidence="6" type="ORF">MNBD_GAMMA26-2055</name>
</gene>
<evidence type="ECO:0000256" key="1">
    <source>
        <dbReference type="ARBA" id="ARBA00004613"/>
    </source>
</evidence>
<keyword evidence="3" id="KW-0732">Signal</keyword>
<dbReference type="InterPro" id="IPR028974">
    <property type="entry name" value="TSP_type-3_rpt"/>
</dbReference>
<evidence type="ECO:0000256" key="2">
    <source>
        <dbReference type="ARBA" id="ARBA00022525"/>
    </source>
</evidence>
<protein>
    <recommendedName>
        <fullName evidence="7">EF-hand domain-containing protein</fullName>
    </recommendedName>
</protein>
<dbReference type="Pfam" id="PF18884">
    <property type="entry name" value="TSP3_bac"/>
    <property type="match status" value="2"/>
</dbReference>
<dbReference type="SUPFAM" id="SSF103647">
    <property type="entry name" value="TSP type-3 repeat"/>
    <property type="match status" value="1"/>
</dbReference>
<feature type="non-terminal residue" evidence="6">
    <location>
        <position position="1"/>
    </location>
</feature>
<organism evidence="6">
    <name type="scientific">hydrothermal vent metagenome</name>
    <dbReference type="NCBI Taxonomy" id="652676"/>
    <lineage>
        <taxon>unclassified sequences</taxon>
        <taxon>metagenomes</taxon>
        <taxon>ecological metagenomes</taxon>
    </lineage>
</organism>
<dbReference type="EMBL" id="UOFX01000077">
    <property type="protein sequence ID" value="VAX10813.1"/>
    <property type="molecule type" value="Genomic_DNA"/>
</dbReference>
<evidence type="ECO:0000313" key="6">
    <source>
        <dbReference type="EMBL" id="VAX10813.1"/>
    </source>
</evidence>
<comment type="subcellular location">
    <subcellularLocation>
        <location evidence="1">Secreted</location>
    </subcellularLocation>
</comment>
<evidence type="ECO:0000256" key="4">
    <source>
        <dbReference type="ARBA" id="ARBA00022837"/>
    </source>
</evidence>
<sequence length="629" mass="68845">LQLSSIEIGEVSVEGLWKQVVLTKTFVDPVVVVKPASRNDDDPVVVRVRNVSAIGFEVRLQEWDYLDGQHLNERISYIVMERGHHILSDGTQVEAGRFDTSRMTGFDAVNFSQAFSTGPVVIASVTSFNEADAVVGRVTAVGANGFRYRLQEQESNARSHVVETVSYIAWELSQGTSDGVTFEVGHTGRVVNHRFHPISFSSSYASEPLFLADMQTFYGGDTANLRWQSKSALGVSVQVDEEQSRDSEARHTKEAVGYVVLHDASTGSVALVDSDGDGLLDEAEIYTYGTDPSVLDSDGDKIDDGVELSFWGANWSNDYDGDGMVNLLDDDADNDGYSDGVEQAAGSDPSDPVDTPLNVFNNLQLSSIEIGEVSVEGLWKQVVLTKTFVDPVVVVKPASRNDDDPVVVRVRNVSAIGFEVRLQEWDYLDGQHLNERISYIVMERGHHILSDGTQVEAGRFDTSRMTGFDAVNFSQAFSTGPVVIASVTSFNEADAVVGRVTAVGANGFRYRLQEQESNARSHVVETVSYIAWELSQGTSDGVTFEVGHTGRVVNHRFHPISFSSSYASEPLFLADMQTFYGGDTANLRWQSKSALGVSVQVDEEQSRDSEARHTKEAVGYIIIEANPSP</sequence>
<name>A0A3B1BFE9_9ZZZZ</name>
<proteinExistence type="predicted"/>
<accession>A0A3B1BFE9</accession>
<evidence type="ECO:0000256" key="5">
    <source>
        <dbReference type="SAM" id="MobiDB-lite"/>
    </source>
</evidence>
<dbReference type="InterPro" id="IPR037221">
    <property type="entry name" value="H-type_lectin_dom_sf"/>
</dbReference>
<evidence type="ECO:0008006" key="7">
    <source>
        <dbReference type="Google" id="ProtNLM"/>
    </source>
</evidence>
<dbReference type="Gene3D" id="2.60.40.2080">
    <property type="match status" value="2"/>
</dbReference>
<dbReference type="InterPro" id="IPR059100">
    <property type="entry name" value="TSP3_bac"/>
</dbReference>
<feature type="region of interest" description="Disordered" evidence="5">
    <location>
        <begin position="331"/>
        <end position="353"/>
    </location>
</feature>
<keyword evidence="2" id="KW-0964">Secreted</keyword>
<dbReference type="AlphaFoldDB" id="A0A3B1BFE9"/>
<reference evidence="6" key="1">
    <citation type="submission" date="2018-06" db="EMBL/GenBank/DDBJ databases">
        <authorList>
            <person name="Zhirakovskaya E."/>
        </authorList>
    </citation>
    <scope>NUCLEOTIDE SEQUENCE</scope>
</reference>